<dbReference type="HOGENOM" id="CLU_2207517_0_0_5"/>
<protein>
    <submittedName>
        <fullName evidence="1">Uncharacterized protein</fullName>
    </submittedName>
</protein>
<dbReference type="EMBL" id="APVH01000039">
    <property type="protein sequence ID" value="EPX78480.1"/>
    <property type="molecule type" value="Genomic_DNA"/>
</dbReference>
<comment type="caution">
    <text evidence="1">The sequence shown here is derived from an EMBL/GenBank/DDBJ whole genome shotgun (WGS) entry which is preliminary data.</text>
</comment>
<dbReference type="STRING" id="1123237.Salmuc_03590"/>
<dbReference type="Proteomes" id="UP000015347">
    <property type="component" value="Unassembled WGS sequence"/>
</dbReference>
<keyword evidence="2" id="KW-1185">Reference proteome</keyword>
<evidence type="ECO:0000313" key="2">
    <source>
        <dbReference type="Proteomes" id="UP000015347"/>
    </source>
</evidence>
<name>S9RK40_9RHOB</name>
<reference evidence="2" key="1">
    <citation type="journal article" date="2014" name="Stand. Genomic Sci.">
        <title>Genome sequence of the exopolysaccharide-producing Salipiger mucosus type strain (DSM 16094(T)), a moderately halophilic member of the Roseobacter clade.</title>
        <authorList>
            <person name="Riedel T."/>
            <person name="Spring S."/>
            <person name="Fiebig A."/>
            <person name="Petersen J."/>
            <person name="Kyrpides N.C."/>
            <person name="Goker M."/>
            <person name="Klenk H.P."/>
        </authorList>
    </citation>
    <scope>NUCLEOTIDE SEQUENCE [LARGE SCALE GENOMIC DNA]</scope>
    <source>
        <strain evidence="2">DSM 16094</strain>
    </source>
</reference>
<accession>S9RK40</accession>
<gene>
    <name evidence="1" type="ORF">Salmuc_03590</name>
</gene>
<organism evidence="1 2">
    <name type="scientific">Salipiger mucosus DSM 16094</name>
    <dbReference type="NCBI Taxonomy" id="1123237"/>
    <lineage>
        <taxon>Bacteria</taxon>
        <taxon>Pseudomonadati</taxon>
        <taxon>Pseudomonadota</taxon>
        <taxon>Alphaproteobacteria</taxon>
        <taxon>Rhodobacterales</taxon>
        <taxon>Roseobacteraceae</taxon>
        <taxon>Salipiger</taxon>
    </lineage>
</organism>
<dbReference type="OrthoDB" id="7877080at2"/>
<evidence type="ECO:0000313" key="1">
    <source>
        <dbReference type="EMBL" id="EPX78480.1"/>
    </source>
</evidence>
<proteinExistence type="predicted"/>
<sequence>MQATLCDIRDLVTIASVLLFGAGLTLASALGPAPSAAGRPVLVVAPPWGPGAPAIVALAGGRILGPVEAPFGVLAVFDDPRPAERLLALGAWTACDARAMASLCGVNE</sequence>
<dbReference type="AlphaFoldDB" id="S9RK40"/>
<dbReference type="RefSeq" id="WP_020039237.1">
    <property type="nucleotide sequence ID" value="NZ_KE557280.1"/>
</dbReference>
<dbReference type="eggNOG" id="ENOG50333EV">
    <property type="taxonomic scope" value="Bacteria"/>
</dbReference>